<dbReference type="PANTHER" id="PTHR43553">
    <property type="entry name" value="HEAVY METAL TRANSPORTER"/>
    <property type="match status" value="1"/>
</dbReference>
<dbReference type="PROSITE" id="PS50893">
    <property type="entry name" value="ABC_TRANSPORTER_2"/>
    <property type="match status" value="2"/>
</dbReference>
<name>A0A7K1LIZ8_9MICC</name>
<protein>
    <submittedName>
        <fullName evidence="7">ATP-binding cassette domain-containing protein</fullName>
    </submittedName>
</protein>
<comment type="caution">
    <text evidence="7">The sequence shown here is derived from an EMBL/GenBank/DDBJ whole genome shotgun (WGS) entry which is preliminary data.</text>
</comment>
<sequence>MSAGGASVSARGFGWHHAGRDEPAFRDVDLDIAPGQKVLLLGPSGAGKSTLLHALAGVLEDDDGEAALGRVTVNGTDPRDARASVGLMQQDPESSIVLSRVGDDLAFGPENLGVPRDEIVGRCRRALQSVGLDLPWEHPTSALSGGQKQRLGLAGILAMEPGLLLLDEPTANLDPDGVVEVRDAVVAAAEEYGSTLVVVEHRVAVWADVVDRIIVLSSKGGISHDGTPAEVLGRAREELLDAGVWVPDHVPRRPVASAAGNVPVDWQEPLLEACGLAVTRQHPSRSWRRARRRAVRKSPSTPIPAARDAVRATENVGLRVHRGQHLAVTGPNGAGKSTLALTLAGLIPPAAGYVAASEELRHLRDPAARVARTPPWDPWAWASGQLIARIGTVFQEPEHQFVRSTVGEELVLGARLADGAGRRHPTNGQTHDGEDPEARAQELLERLGLEHVKDANPFTLSGGEKRRLSVGTALAARPRILVLDEPTFGQDARTWANLVDLLREVMAAGSAVVSVTHDHAFVEALGGEELRLGNYPQGPEAQATEAESVDAVAGGEAWTS</sequence>
<keyword evidence="4 7" id="KW-0067">ATP-binding</keyword>
<evidence type="ECO:0000313" key="8">
    <source>
        <dbReference type="Proteomes" id="UP000462152"/>
    </source>
</evidence>
<dbReference type="Proteomes" id="UP000462152">
    <property type="component" value="Unassembled WGS sequence"/>
</dbReference>
<dbReference type="GO" id="GO:0005524">
    <property type="term" value="F:ATP binding"/>
    <property type="evidence" value="ECO:0007669"/>
    <property type="project" value="UniProtKB-KW"/>
</dbReference>
<dbReference type="CDD" id="cd03225">
    <property type="entry name" value="ABC_cobalt_CbiO_domain1"/>
    <property type="match status" value="2"/>
</dbReference>
<dbReference type="Pfam" id="PF00005">
    <property type="entry name" value="ABC_tran"/>
    <property type="match status" value="2"/>
</dbReference>
<dbReference type="AlphaFoldDB" id="A0A7K1LIZ8"/>
<evidence type="ECO:0000256" key="2">
    <source>
        <dbReference type="ARBA" id="ARBA00022448"/>
    </source>
</evidence>
<evidence type="ECO:0000256" key="4">
    <source>
        <dbReference type="ARBA" id="ARBA00022840"/>
    </source>
</evidence>
<organism evidence="7 8">
    <name type="scientific">Rothia koreensis</name>
    <dbReference type="NCBI Taxonomy" id="592378"/>
    <lineage>
        <taxon>Bacteria</taxon>
        <taxon>Bacillati</taxon>
        <taxon>Actinomycetota</taxon>
        <taxon>Actinomycetes</taxon>
        <taxon>Micrococcales</taxon>
        <taxon>Micrococcaceae</taxon>
        <taxon>Rothia</taxon>
    </lineage>
</organism>
<dbReference type="InterPro" id="IPR050095">
    <property type="entry name" value="ECF_ABC_transporter_ATP-bd"/>
</dbReference>
<dbReference type="PANTHER" id="PTHR43553:SF24">
    <property type="entry name" value="ENERGY-COUPLING FACTOR TRANSPORTER ATP-BINDING PROTEIN ECFA1"/>
    <property type="match status" value="1"/>
</dbReference>
<accession>A0A7K1LIZ8</accession>
<evidence type="ECO:0000259" key="6">
    <source>
        <dbReference type="PROSITE" id="PS50893"/>
    </source>
</evidence>
<comment type="similarity">
    <text evidence="1">Belongs to the ABC transporter superfamily.</text>
</comment>
<dbReference type="InterPro" id="IPR027417">
    <property type="entry name" value="P-loop_NTPase"/>
</dbReference>
<keyword evidence="8" id="KW-1185">Reference proteome</keyword>
<dbReference type="EMBL" id="WOGT01000004">
    <property type="protein sequence ID" value="MUN55148.1"/>
    <property type="molecule type" value="Genomic_DNA"/>
</dbReference>
<dbReference type="SUPFAM" id="SSF52540">
    <property type="entry name" value="P-loop containing nucleoside triphosphate hydrolases"/>
    <property type="match status" value="2"/>
</dbReference>
<dbReference type="GO" id="GO:0042626">
    <property type="term" value="F:ATPase-coupled transmembrane transporter activity"/>
    <property type="evidence" value="ECO:0007669"/>
    <property type="project" value="TreeGrafter"/>
</dbReference>
<feature type="domain" description="ABC transporter" evidence="6">
    <location>
        <begin position="290"/>
        <end position="559"/>
    </location>
</feature>
<evidence type="ECO:0000256" key="1">
    <source>
        <dbReference type="ARBA" id="ARBA00005417"/>
    </source>
</evidence>
<keyword evidence="2" id="KW-0813">Transport</keyword>
<dbReference type="PROSITE" id="PS00211">
    <property type="entry name" value="ABC_TRANSPORTER_1"/>
    <property type="match status" value="2"/>
</dbReference>
<evidence type="ECO:0000256" key="3">
    <source>
        <dbReference type="ARBA" id="ARBA00022741"/>
    </source>
</evidence>
<feature type="domain" description="ABC transporter" evidence="6">
    <location>
        <begin position="8"/>
        <end position="244"/>
    </location>
</feature>
<dbReference type="GO" id="GO:0016887">
    <property type="term" value="F:ATP hydrolysis activity"/>
    <property type="evidence" value="ECO:0007669"/>
    <property type="project" value="InterPro"/>
</dbReference>
<evidence type="ECO:0000313" key="7">
    <source>
        <dbReference type="EMBL" id="MUN55148.1"/>
    </source>
</evidence>
<evidence type="ECO:0000256" key="5">
    <source>
        <dbReference type="SAM" id="MobiDB-lite"/>
    </source>
</evidence>
<dbReference type="OrthoDB" id="501320at2"/>
<dbReference type="RefSeq" id="WP_129314601.1">
    <property type="nucleotide sequence ID" value="NZ_NOIQ01000002.1"/>
</dbReference>
<feature type="region of interest" description="Disordered" evidence="5">
    <location>
        <begin position="541"/>
        <end position="560"/>
    </location>
</feature>
<dbReference type="InterPro" id="IPR015856">
    <property type="entry name" value="ABC_transpr_CbiO/EcfA_su"/>
</dbReference>
<dbReference type="SMART" id="SM00382">
    <property type="entry name" value="AAA"/>
    <property type="match status" value="2"/>
</dbReference>
<dbReference type="Gene3D" id="3.40.50.300">
    <property type="entry name" value="P-loop containing nucleotide triphosphate hydrolases"/>
    <property type="match status" value="2"/>
</dbReference>
<dbReference type="GO" id="GO:0043190">
    <property type="term" value="C:ATP-binding cassette (ABC) transporter complex"/>
    <property type="evidence" value="ECO:0007669"/>
    <property type="project" value="TreeGrafter"/>
</dbReference>
<dbReference type="InterPro" id="IPR017871">
    <property type="entry name" value="ABC_transporter-like_CS"/>
</dbReference>
<dbReference type="InterPro" id="IPR003593">
    <property type="entry name" value="AAA+_ATPase"/>
</dbReference>
<gene>
    <name evidence="7" type="ORF">GMA10_07975</name>
</gene>
<keyword evidence="3" id="KW-0547">Nucleotide-binding</keyword>
<proteinExistence type="inferred from homology"/>
<reference evidence="7 8" key="1">
    <citation type="submission" date="2019-12" db="EMBL/GenBank/DDBJ databases">
        <authorList>
            <person name="Li J."/>
            <person name="Shi Y."/>
            <person name="Xu G."/>
            <person name="Xiao D."/>
            <person name="Ran X."/>
        </authorList>
    </citation>
    <scope>NUCLEOTIDE SEQUENCE [LARGE SCALE GENOMIC DNA]</scope>
    <source>
        <strain evidence="7 8">JCM 15915</strain>
    </source>
</reference>
<dbReference type="InterPro" id="IPR003439">
    <property type="entry name" value="ABC_transporter-like_ATP-bd"/>
</dbReference>